<dbReference type="EMBL" id="BMMX01000001">
    <property type="protein sequence ID" value="GGK72722.1"/>
    <property type="molecule type" value="Genomic_DNA"/>
</dbReference>
<dbReference type="GO" id="GO:0005829">
    <property type="term" value="C:cytosol"/>
    <property type="evidence" value="ECO:0007669"/>
    <property type="project" value="TreeGrafter"/>
</dbReference>
<keyword evidence="5" id="KW-1185">Reference proteome</keyword>
<feature type="active site" description="Proton donor" evidence="2">
    <location>
        <position position="132"/>
    </location>
</feature>
<gene>
    <name evidence="4" type="ORF">GCM10012284_03250</name>
</gene>
<sequence length="192" mass="21017">MRFDAASIDGVWVVTPRRHEDHRGVFLEWYRADLLAETAGRELPLAQANISVSARGAIRGIHFADSPPGQAKYVTCVSGAIMDVVVDIRVGSPTFGHWEGIRLDDRERRAVYLADGLGHGFCALTPAATVLYMTSSRYDPGVERALDPLDPAVGIRWPTGDPVLSDRDRAAPTLAELQARDLLPGMHVVPHR</sequence>
<dbReference type="PANTHER" id="PTHR21047:SF2">
    <property type="entry name" value="THYMIDINE DIPHOSPHO-4-KETO-RHAMNOSE 3,5-EPIMERASE"/>
    <property type="match status" value="1"/>
</dbReference>
<comment type="caution">
    <text evidence="4">The sequence shown here is derived from an EMBL/GenBank/DDBJ whole genome shotgun (WGS) entry which is preliminary data.</text>
</comment>
<organism evidence="4 5">
    <name type="scientific">Mangrovihabitans endophyticus</name>
    <dbReference type="NCBI Taxonomy" id="1751298"/>
    <lineage>
        <taxon>Bacteria</taxon>
        <taxon>Bacillati</taxon>
        <taxon>Actinomycetota</taxon>
        <taxon>Actinomycetes</taxon>
        <taxon>Micromonosporales</taxon>
        <taxon>Micromonosporaceae</taxon>
        <taxon>Mangrovihabitans</taxon>
    </lineage>
</organism>
<protein>
    <submittedName>
        <fullName evidence="4">dTDP-4-dehydrorhamnose 3,5-epimerase RmlC</fullName>
    </submittedName>
</protein>
<dbReference type="RefSeq" id="WP_189077200.1">
    <property type="nucleotide sequence ID" value="NZ_BMMX01000001.1"/>
</dbReference>
<dbReference type="CDD" id="cd00438">
    <property type="entry name" value="cupin_RmlC"/>
    <property type="match status" value="1"/>
</dbReference>
<evidence type="ECO:0000313" key="5">
    <source>
        <dbReference type="Proteomes" id="UP000656042"/>
    </source>
</evidence>
<dbReference type="SUPFAM" id="SSF51182">
    <property type="entry name" value="RmlC-like cupins"/>
    <property type="match status" value="1"/>
</dbReference>
<name>A0A8J3FME7_9ACTN</name>
<feature type="active site" description="Proton acceptor" evidence="2">
    <location>
        <position position="62"/>
    </location>
</feature>
<dbReference type="GO" id="GO:0000271">
    <property type="term" value="P:polysaccharide biosynthetic process"/>
    <property type="evidence" value="ECO:0007669"/>
    <property type="project" value="TreeGrafter"/>
</dbReference>
<feature type="site" description="Participates in a stacking interaction with the thymidine ring of dTDP-4-oxo-6-deoxyglucose" evidence="3">
    <location>
        <position position="138"/>
    </location>
</feature>
<dbReference type="GO" id="GO:0008830">
    <property type="term" value="F:dTDP-4-dehydrorhamnose 3,5-epimerase activity"/>
    <property type="evidence" value="ECO:0007669"/>
    <property type="project" value="InterPro"/>
</dbReference>
<evidence type="ECO:0000313" key="4">
    <source>
        <dbReference type="EMBL" id="GGK72722.1"/>
    </source>
</evidence>
<dbReference type="InterPro" id="IPR014710">
    <property type="entry name" value="RmlC-like_jellyroll"/>
</dbReference>
<evidence type="ECO:0000256" key="3">
    <source>
        <dbReference type="PIRSR" id="PIRSR600888-3"/>
    </source>
</evidence>
<reference evidence="4" key="1">
    <citation type="journal article" date="2014" name="Int. J. Syst. Evol. Microbiol.">
        <title>Complete genome sequence of Corynebacterium casei LMG S-19264T (=DSM 44701T), isolated from a smear-ripened cheese.</title>
        <authorList>
            <consortium name="US DOE Joint Genome Institute (JGI-PGF)"/>
            <person name="Walter F."/>
            <person name="Albersmeier A."/>
            <person name="Kalinowski J."/>
            <person name="Ruckert C."/>
        </authorList>
    </citation>
    <scope>NUCLEOTIDE SEQUENCE</scope>
    <source>
        <strain evidence="4">CGMCC 4.7299</strain>
    </source>
</reference>
<dbReference type="PANTHER" id="PTHR21047">
    <property type="entry name" value="DTDP-6-DEOXY-D-GLUCOSE-3,5 EPIMERASE"/>
    <property type="match status" value="1"/>
</dbReference>
<dbReference type="GO" id="GO:0019305">
    <property type="term" value="P:dTDP-rhamnose biosynthetic process"/>
    <property type="evidence" value="ECO:0007669"/>
    <property type="project" value="TreeGrafter"/>
</dbReference>
<proteinExistence type="inferred from homology"/>
<evidence type="ECO:0000256" key="2">
    <source>
        <dbReference type="PIRSR" id="PIRSR600888-1"/>
    </source>
</evidence>
<evidence type="ECO:0000256" key="1">
    <source>
        <dbReference type="ARBA" id="ARBA00010154"/>
    </source>
</evidence>
<dbReference type="Pfam" id="PF00908">
    <property type="entry name" value="dTDP_sugar_isom"/>
    <property type="match status" value="1"/>
</dbReference>
<dbReference type="Proteomes" id="UP000656042">
    <property type="component" value="Unassembled WGS sequence"/>
</dbReference>
<dbReference type="InterPro" id="IPR000888">
    <property type="entry name" value="RmlC-like"/>
</dbReference>
<dbReference type="Gene3D" id="2.60.120.10">
    <property type="entry name" value="Jelly Rolls"/>
    <property type="match status" value="1"/>
</dbReference>
<comment type="similarity">
    <text evidence="1">Belongs to the dTDP-4-dehydrorhamnose 3,5-epimerase family.</text>
</comment>
<accession>A0A8J3FME7</accession>
<reference evidence="4" key="2">
    <citation type="submission" date="2020-09" db="EMBL/GenBank/DDBJ databases">
        <authorList>
            <person name="Sun Q."/>
            <person name="Zhou Y."/>
        </authorList>
    </citation>
    <scope>NUCLEOTIDE SEQUENCE</scope>
    <source>
        <strain evidence="4">CGMCC 4.7299</strain>
    </source>
</reference>
<dbReference type="AlphaFoldDB" id="A0A8J3FME7"/>
<dbReference type="InterPro" id="IPR011051">
    <property type="entry name" value="RmlC_Cupin_sf"/>
</dbReference>